<feature type="transmembrane region" description="Helical" evidence="8">
    <location>
        <begin position="317"/>
        <end position="334"/>
    </location>
</feature>
<feature type="domain" description="Glycosyltransferase RgtA/B/C/D-like" evidence="9">
    <location>
        <begin position="76"/>
        <end position="248"/>
    </location>
</feature>
<feature type="transmembrane region" description="Helical" evidence="8">
    <location>
        <begin position="374"/>
        <end position="395"/>
    </location>
</feature>
<evidence type="ECO:0000259" key="9">
    <source>
        <dbReference type="Pfam" id="PF13231"/>
    </source>
</evidence>
<evidence type="ECO:0000256" key="7">
    <source>
        <dbReference type="ARBA" id="ARBA00023136"/>
    </source>
</evidence>
<keyword evidence="6 8" id="KW-1133">Transmembrane helix</keyword>
<evidence type="ECO:0000256" key="5">
    <source>
        <dbReference type="ARBA" id="ARBA00022692"/>
    </source>
</evidence>
<feature type="transmembrane region" description="Helical" evidence="8">
    <location>
        <begin position="88"/>
        <end position="111"/>
    </location>
</feature>
<feature type="transmembrane region" description="Helical" evidence="8">
    <location>
        <begin position="346"/>
        <end position="367"/>
    </location>
</feature>
<evidence type="ECO:0000256" key="3">
    <source>
        <dbReference type="ARBA" id="ARBA00022676"/>
    </source>
</evidence>
<comment type="caution">
    <text evidence="10">The sequence shown here is derived from an EMBL/GenBank/DDBJ whole genome shotgun (WGS) entry which is preliminary data.</text>
</comment>
<organism evidence="10 11">
    <name type="scientific">Nemorincola caseinilytica</name>
    <dbReference type="NCBI Taxonomy" id="2054315"/>
    <lineage>
        <taxon>Bacteria</taxon>
        <taxon>Pseudomonadati</taxon>
        <taxon>Bacteroidota</taxon>
        <taxon>Chitinophagia</taxon>
        <taxon>Chitinophagales</taxon>
        <taxon>Chitinophagaceae</taxon>
        <taxon>Nemorincola</taxon>
    </lineage>
</organism>
<dbReference type="PANTHER" id="PTHR33908">
    <property type="entry name" value="MANNOSYLTRANSFERASE YKCB-RELATED"/>
    <property type="match status" value="1"/>
</dbReference>
<dbReference type="PANTHER" id="PTHR33908:SF11">
    <property type="entry name" value="MEMBRANE PROTEIN"/>
    <property type="match status" value="1"/>
</dbReference>
<proteinExistence type="predicted"/>
<dbReference type="Pfam" id="PF13231">
    <property type="entry name" value="PMT_2"/>
    <property type="match status" value="1"/>
</dbReference>
<evidence type="ECO:0000313" key="10">
    <source>
        <dbReference type="EMBL" id="GAA4460489.1"/>
    </source>
</evidence>
<keyword evidence="11" id="KW-1185">Reference proteome</keyword>
<protein>
    <recommendedName>
        <fullName evidence="9">Glycosyltransferase RgtA/B/C/D-like domain-containing protein</fullName>
    </recommendedName>
</protein>
<keyword evidence="3" id="KW-0328">Glycosyltransferase</keyword>
<evidence type="ECO:0000313" key="11">
    <source>
        <dbReference type="Proteomes" id="UP001500067"/>
    </source>
</evidence>
<keyword evidence="2" id="KW-1003">Cell membrane</keyword>
<feature type="transmembrane region" description="Helical" evidence="8">
    <location>
        <begin position="231"/>
        <end position="250"/>
    </location>
</feature>
<sequence>MEFIKKYHRLLLALIPLISLALHWYVFDLDLVGIHVWRQTKTQQVINNFFREDMNIFHPRCNNMAYPDRLLLQEFPIMQWLFAVVHKVLGPSVAISRVLSFIVGLFSVYGMYRLARNIFGHTAIATICAWCFAFSPVFHYYMVNPMPDNFSMCTAIWSLAFFYEYVNIRQHNTSNPPPSPRERAGERLLFLSALFLCLATLAKLPFVIYGIVVPVYLLAELRAGCMQLKRALAVAGIYALIVLPAFVWYISVIHTWGDNMIIAGVTDAKESVGELFSILLKITVSMLPELLINYGATPLFAAGLYFMVRGKVYRRPYFILLASLGVVVLFYFFFEINAISTVHDYYMFPFLPPIFLLVAYGASRLLAMARPVRIFAAVCLVVLPVTAFIRCYSRWDVASDTGFEPAFYRYKDEIRSLTPPGALCIAGNDPSDMVLLYYIDRKGWSYDNDDMSADLLSSYMQRGAKYLYTTGNVDTRPGVQEHLGQKLFDKDGLRVYELK</sequence>
<dbReference type="Proteomes" id="UP001500067">
    <property type="component" value="Unassembled WGS sequence"/>
</dbReference>
<comment type="subcellular location">
    <subcellularLocation>
        <location evidence="1">Cell membrane</location>
        <topology evidence="1">Multi-pass membrane protein</topology>
    </subcellularLocation>
</comment>
<keyword evidence="4" id="KW-0808">Transferase</keyword>
<feature type="transmembrane region" description="Helical" evidence="8">
    <location>
        <begin position="188"/>
        <end position="219"/>
    </location>
</feature>
<evidence type="ECO:0000256" key="4">
    <source>
        <dbReference type="ARBA" id="ARBA00022679"/>
    </source>
</evidence>
<dbReference type="RefSeq" id="WP_345077526.1">
    <property type="nucleotide sequence ID" value="NZ_BAABFA010000004.1"/>
</dbReference>
<gene>
    <name evidence="10" type="ORF">GCM10023093_03210</name>
</gene>
<dbReference type="EMBL" id="BAABFA010000004">
    <property type="protein sequence ID" value="GAA4460489.1"/>
    <property type="molecule type" value="Genomic_DNA"/>
</dbReference>
<evidence type="ECO:0000256" key="1">
    <source>
        <dbReference type="ARBA" id="ARBA00004651"/>
    </source>
</evidence>
<evidence type="ECO:0000256" key="8">
    <source>
        <dbReference type="SAM" id="Phobius"/>
    </source>
</evidence>
<accession>A0ABP8N7C8</accession>
<evidence type="ECO:0000256" key="6">
    <source>
        <dbReference type="ARBA" id="ARBA00022989"/>
    </source>
</evidence>
<dbReference type="InterPro" id="IPR050297">
    <property type="entry name" value="LipidA_mod_glycosyltrf_83"/>
</dbReference>
<feature type="transmembrane region" description="Helical" evidence="8">
    <location>
        <begin position="7"/>
        <end position="27"/>
    </location>
</feature>
<reference evidence="11" key="1">
    <citation type="journal article" date="2019" name="Int. J. Syst. Evol. Microbiol.">
        <title>The Global Catalogue of Microorganisms (GCM) 10K type strain sequencing project: providing services to taxonomists for standard genome sequencing and annotation.</title>
        <authorList>
            <consortium name="The Broad Institute Genomics Platform"/>
            <consortium name="The Broad Institute Genome Sequencing Center for Infectious Disease"/>
            <person name="Wu L."/>
            <person name="Ma J."/>
        </authorList>
    </citation>
    <scope>NUCLEOTIDE SEQUENCE [LARGE SCALE GENOMIC DNA]</scope>
    <source>
        <strain evidence="11">JCM 32105</strain>
    </source>
</reference>
<feature type="transmembrane region" description="Helical" evidence="8">
    <location>
        <begin position="123"/>
        <end position="142"/>
    </location>
</feature>
<name>A0ABP8N7C8_9BACT</name>
<evidence type="ECO:0000256" key="2">
    <source>
        <dbReference type="ARBA" id="ARBA00022475"/>
    </source>
</evidence>
<keyword evidence="7 8" id="KW-0472">Membrane</keyword>
<keyword evidence="5 8" id="KW-0812">Transmembrane</keyword>
<dbReference type="InterPro" id="IPR038731">
    <property type="entry name" value="RgtA/B/C-like"/>
</dbReference>
<feature type="transmembrane region" description="Helical" evidence="8">
    <location>
        <begin position="290"/>
        <end position="308"/>
    </location>
</feature>